<evidence type="ECO:0000313" key="4">
    <source>
        <dbReference type="EMBL" id="QEC57106.1"/>
    </source>
</evidence>
<dbReference type="Proteomes" id="UP000321204">
    <property type="component" value="Chromosome"/>
</dbReference>
<dbReference type="EMBL" id="CP042433">
    <property type="protein sequence ID" value="QEC57106.1"/>
    <property type="molecule type" value="Genomic_DNA"/>
</dbReference>
<accession>A0A5B8UKY6</accession>
<dbReference type="Gene3D" id="3.40.630.30">
    <property type="match status" value="1"/>
</dbReference>
<dbReference type="InterPro" id="IPR000182">
    <property type="entry name" value="GNAT_dom"/>
</dbReference>
<reference evidence="4 5" key="1">
    <citation type="journal article" date="2015" name="Int. J. Syst. Evol. Microbiol.">
        <title>Flavisolibacter ginsenosidimutans sp. nov., with ginsenoside-converting activity isolated from soil used for cultivating ginseng.</title>
        <authorList>
            <person name="Zhao Y."/>
            <person name="Liu Q."/>
            <person name="Kang M.S."/>
            <person name="Jin F."/>
            <person name="Yu H."/>
            <person name="Im W.T."/>
        </authorList>
    </citation>
    <scope>NUCLEOTIDE SEQUENCE [LARGE SCALE GENOMIC DNA]</scope>
    <source>
        <strain evidence="4 5">Gsoil 636</strain>
    </source>
</reference>
<evidence type="ECO:0000313" key="5">
    <source>
        <dbReference type="Proteomes" id="UP000321204"/>
    </source>
</evidence>
<gene>
    <name evidence="4" type="ORF">FSB75_14740</name>
</gene>
<evidence type="ECO:0000256" key="2">
    <source>
        <dbReference type="ARBA" id="ARBA00023315"/>
    </source>
</evidence>
<dbReference type="InterPro" id="IPR050680">
    <property type="entry name" value="YpeA/RimI_acetyltransf"/>
</dbReference>
<dbReference type="CDD" id="cd04301">
    <property type="entry name" value="NAT_SF"/>
    <property type="match status" value="1"/>
</dbReference>
<dbReference type="PROSITE" id="PS51186">
    <property type="entry name" value="GNAT"/>
    <property type="match status" value="1"/>
</dbReference>
<evidence type="ECO:0000259" key="3">
    <source>
        <dbReference type="PROSITE" id="PS51186"/>
    </source>
</evidence>
<proteinExistence type="predicted"/>
<dbReference type="KEGG" id="fgg:FSB75_14740"/>
<dbReference type="PANTHER" id="PTHR43420">
    <property type="entry name" value="ACETYLTRANSFERASE"/>
    <property type="match status" value="1"/>
</dbReference>
<keyword evidence="2" id="KW-0012">Acyltransferase</keyword>
<dbReference type="GO" id="GO:0016747">
    <property type="term" value="F:acyltransferase activity, transferring groups other than amino-acyl groups"/>
    <property type="evidence" value="ECO:0007669"/>
    <property type="project" value="InterPro"/>
</dbReference>
<keyword evidence="1 4" id="KW-0808">Transferase</keyword>
<dbReference type="OrthoDB" id="7205533at2"/>
<dbReference type="PANTHER" id="PTHR43420:SF47">
    <property type="entry name" value="N-ACETYLTRANSFERASE DOMAIN-CONTAINING PROTEIN"/>
    <property type="match status" value="1"/>
</dbReference>
<feature type="domain" description="N-acetyltransferase" evidence="3">
    <location>
        <begin position="10"/>
        <end position="181"/>
    </location>
</feature>
<keyword evidence="5" id="KW-1185">Reference proteome</keyword>
<dbReference type="AlphaFoldDB" id="A0A5B8UKY6"/>
<organism evidence="4 5">
    <name type="scientific">Flavisolibacter ginsenosidimutans</name>
    <dbReference type="NCBI Taxonomy" id="661481"/>
    <lineage>
        <taxon>Bacteria</taxon>
        <taxon>Pseudomonadati</taxon>
        <taxon>Bacteroidota</taxon>
        <taxon>Chitinophagia</taxon>
        <taxon>Chitinophagales</taxon>
        <taxon>Chitinophagaceae</taxon>
        <taxon>Flavisolibacter</taxon>
    </lineage>
</organism>
<dbReference type="Pfam" id="PF00583">
    <property type="entry name" value="Acetyltransf_1"/>
    <property type="match status" value="1"/>
</dbReference>
<dbReference type="InterPro" id="IPR016181">
    <property type="entry name" value="Acyl_CoA_acyltransferase"/>
</dbReference>
<protein>
    <submittedName>
        <fullName evidence="4">GNAT family N-acetyltransferase</fullName>
    </submittedName>
</protein>
<name>A0A5B8UKY6_9BACT</name>
<sequence length="181" mass="20419">MATGYFCRMSLLRRLTVADAELLSEIGGITLIESHGHSAPAEVMQAYKEKAFSLETCRAELADGGNVFYGAFYNGQAAGYSKIIFNEPHPAVQLQPVTKLERLYLLSDYYDKKLGHRLLEKAVALSKAQGDKGMWLDVWKKNERAVRFYEKQGFETVGESAFVLTETHSNPIWVMVLKYLD</sequence>
<evidence type="ECO:0000256" key="1">
    <source>
        <dbReference type="ARBA" id="ARBA00022679"/>
    </source>
</evidence>
<dbReference type="SUPFAM" id="SSF55729">
    <property type="entry name" value="Acyl-CoA N-acyltransferases (Nat)"/>
    <property type="match status" value="1"/>
</dbReference>